<dbReference type="InterPro" id="IPR037056">
    <property type="entry name" value="RNase_H1_N_sf"/>
</dbReference>
<dbReference type="AlphaFoldDB" id="A0A9P9DF12"/>
<dbReference type="GO" id="GO:0043137">
    <property type="term" value="P:DNA replication, removal of RNA primer"/>
    <property type="evidence" value="ECO:0007669"/>
    <property type="project" value="TreeGrafter"/>
</dbReference>
<dbReference type="SUPFAM" id="SSF53098">
    <property type="entry name" value="Ribonuclease H-like"/>
    <property type="match status" value="1"/>
</dbReference>
<evidence type="ECO:0000256" key="4">
    <source>
        <dbReference type="ARBA" id="ARBA00022722"/>
    </source>
</evidence>
<protein>
    <recommendedName>
        <fullName evidence="3">ribonuclease H</fullName>
        <ecNumber evidence="3">3.1.26.4</ecNumber>
    </recommendedName>
</protein>
<reference evidence="9" key="1">
    <citation type="journal article" date="2021" name="Nat. Commun.">
        <title>Genetic determinants of endophytism in the Arabidopsis root mycobiome.</title>
        <authorList>
            <person name="Mesny F."/>
            <person name="Miyauchi S."/>
            <person name="Thiergart T."/>
            <person name="Pickel B."/>
            <person name="Atanasova L."/>
            <person name="Karlsson M."/>
            <person name="Huettel B."/>
            <person name="Barry K.W."/>
            <person name="Haridas S."/>
            <person name="Chen C."/>
            <person name="Bauer D."/>
            <person name="Andreopoulos W."/>
            <person name="Pangilinan J."/>
            <person name="LaButti K."/>
            <person name="Riley R."/>
            <person name="Lipzen A."/>
            <person name="Clum A."/>
            <person name="Drula E."/>
            <person name="Henrissat B."/>
            <person name="Kohler A."/>
            <person name="Grigoriev I.V."/>
            <person name="Martin F.M."/>
            <person name="Hacquard S."/>
        </authorList>
    </citation>
    <scope>NUCLEOTIDE SEQUENCE</scope>
    <source>
        <strain evidence="9">MPI-CAGE-CH-0243</strain>
    </source>
</reference>
<dbReference type="OrthoDB" id="407198at2759"/>
<keyword evidence="10" id="KW-1185">Reference proteome</keyword>
<evidence type="ECO:0000256" key="1">
    <source>
        <dbReference type="ARBA" id="ARBA00000077"/>
    </source>
</evidence>
<evidence type="ECO:0000259" key="8">
    <source>
        <dbReference type="PROSITE" id="PS50879"/>
    </source>
</evidence>
<comment type="catalytic activity">
    <reaction evidence="1">
        <text>Endonucleolytic cleavage to 5'-phosphomonoester.</text>
        <dbReference type="EC" id="3.1.26.4"/>
    </reaction>
</comment>
<dbReference type="InterPro" id="IPR050092">
    <property type="entry name" value="RNase_H"/>
</dbReference>
<evidence type="ECO:0000256" key="3">
    <source>
        <dbReference type="ARBA" id="ARBA00012180"/>
    </source>
</evidence>
<dbReference type="CDD" id="cd09280">
    <property type="entry name" value="RNase_HI_eukaryote_like"/>
    <property type="match status" value="1"/>
</dbReference>
<evidence type="ECO:0000256" key="2">
    <source>
        <dbReference type="ARBA" id="ARBA00005300"/>
    </source>
</evidence>
<dbReference type="GO" id="GO:0003676">
    <property type="term" value="F:nucleic acid binding"/>
    <property type="evidence" value="ECO:0007669"/>
    <property type="project" value="InterPro"/>
</dbReference>
<evidence type="ECO:0000313" key="9">
    <source>
        <dbReference type="EMBL" id="KAH7117749.1"/>
    </source>
</evidence>
<dbReference type="Proteomes" id="UP000700596">
    <property type="component" value="Unassembled WGS sequence"/>
</dbReference>
<evidence type="ECO:0000256" key="6">
    <source>
        <dbReference type="ARBA" id="ARBA00022759"/>
    </source>
</evidence>
<dbReference type="InterPro" id="IPR012337">
    <property type="entry name" value="RNaseH-like_sf"/>
</dbReference>
<proteinExistence type="inferred from homology"/>
<dbReference type="EC" id="3.1.26.4" evidence="3"/>
<dbReference type="InterPro" id="IPR011320">
    <property type="entry name" value="RNase_H1_N"/>
</dbReference>
<dbReference type="PROSITE" id="PS50879">
    <property type="entry name" value="RNASE_H_1"/>
    <property type="match status" value="1"/>
</dbReference>
<accession>A0A9P9DF12</accession>
<dbReference type="Pfam" id="PF01693">
    <property type="entry name" value="Cauli_VI"/>
    <property type="match status" value="2"/>
</dbReference>
<comment type="caution">
    <text evidence="9">The sequence shown here is derived from an EMBL/GenBank/DDBJ whole genome shotgun (WGS) entry which is preliminary data.</text>
</comment>
<evidence type="ECO:0000256" key="7">
    <source>
        <dbReference type="ARBA" id="ARBA00022801"/>
    </source>
</evidence>
<dbReference type="Gene3D" id="3.40.970.10">
    <property type="entry name" value="Ribonuclease H1, N-terminal domain"/>
    <property type="match status" value="2"/>
</dbReference>
<dbReference type="InterPro" id="IPR036397">
    <property type="entry name" value="RNaseH_sf"/>
</dbReference>
<dbReference type="Gene3D" id="3.30.420.10">
    <property type="entry name" value="Ribonuclease H-like superfamily/Ribonuclease H"/>
    <property type="match status" value="1"/>
</dbReference>
<dbReference type="GO" id="GO:0046872">
    <property type="term" value="F:metal ion binding"/>
    <property type="evidence" value="ECO:0007669"/>
    <property type="project" value="UniProtKB-KW"/>
</dbReference>
<dbReference type="PANTHER" id="PTHR10642">
    <property type="entry name" value="RIBONUCLEASE H1"/>
    <property type="match status" value="1"/>
</dbReference>
<dbReference type="FunFam" id="3.30.420.10:FF:000090">
    <property type="entry name" value="Ribonuclease H"/>
    <property type="match status" value="1"/>
</dbReference>
<evidence type="ECO:0000256" key="5">
    <source>
        <dbReference type="ARBA" id="ARBA00022723"/>
    </source>
</evidence>
<dbReference type="EMBL" id="JAGMWT010000013">
    <property type="protein sequence ID" value="KAH7117749.1"/>
    <property type="molecule type" value="Genomic_DNA"/>
</dbReference>
<dbReference type="SUPFAM" id="SSF55658">
    <property type="entry name" value="L9 N-domain-like"/>
    <property type="match status" value="2"/>
</dbReference>
<keyword evidence="4" id="KW-0540">Nuclease</keyword>
<keyword evidence="5" id="KW-0479">Metal-binding</keyword>
<keyword evidence="7" id="KW-0378">Hydrolase</keyword>
<comment type="similarity">
    <text evidence="2">Belongs to the RNase H family.</text>
</comment>
<evidence type="ECO:0000313" key="10">
    <source>
        <dbReference type="Proteomes" id="UP000700596"/>
    </source>
</evidence>
<dbReference type="PANTHER" id="PTHR10642:SF26">
    <property type="entry name" value="RIBONUCLEASE H1"/>
    <property type="match status" value="1"/>
</dbReference>
<dbReference type="GO" id="GO:0004523">
    <property type="term" value="F:RNA-DNA hybrid ribonuclease activity"/>
    <property type="evidence" value="ECO:0007669"/>
    <property type="project" value="UniProtKB-EC"/>
</dbReference>
<dbReference type="InterPro" id="IPR009027">
    <property type="entry name" value="Ribosomal_bL9/RNase_H1_N"/>
</dbReference>
<dbReference type="Pfam" id="PF00075">
    <property type="entry name" value="RNase_H"/>
    <property type="match status" value="1"/>
</dbReference>
<feature type="domain" description="RNase H type-1" evidence="8">
    <location>
        <begin position="232"/>
        <end position="383"/>
    </location>
</feature>
<name>A0A9P9DF12_9PLEO</name>
<gene>
    <name evidence="9" type="ORF">B0J11DRAFT_90632</name>
</gene>
<sequence length="394" mass="42974">MGDTKSISTTSSGSKRKKTAPGFYAVTVGHRPGIYQNWEDVQRQVKGYPGGYQRKFDTEEDAGHFLRTGQLPDKPQTKYYAVRGGPNPGVYKSWDEAKQHVHGHTGVKHKSFPYEEEAWAFLHTVDGQSTAASVVPSTAPSIKGEYGSETPLTDIRKGCKISDSPAKKQKMNGGYATTTLTNDEFEAGTGPLPHNAEDGFDRRLKLNPVSGILQYKTGRELAARKLQPNGDFSGTLVIYTDGSALGNGTAGAVGGLGVWFGPNDPRNVSEPLHGEKQSNQRAELMACKRAMDIAPIDRTVEIRTDSNYSIQCLTKWFVGWEKGNKWLNSAGKPVENRDIIEPTIARIREREQAGAKTIFVHVYGHTGHDGNEAADALAKNGAREASLQPEVADD</sequence>
<keyword evidence="6" id="KW-0255">Endonuclease</keyword>
<dbReference type="InterPro" id="IPR002156">
    <property type="entry name" value="RNaseH_domain"/>
</dbReference>
<organism evidence="9 10">
    <name type="scientific">Dendryphion nanum</name>
    <dbReference type="NCBI Taxonomy" id="256645"/>
    <lineage>
        <taxon>Eukaryota</taxon>
        <taxon>Fungi</taxon>
        <taxon>Dikarya</taxon>
        <taxon>Ascomycota</taxon>
        <taxon>Pezizomycotina</taxon>
        <taxon>Dothideomycetes</taxon>
        <taxon>Pleosporomycetidae</taxon>
        <taxon>Pleosporales</taxon>
        <taxon>Torulaceae</taxon>
        <taxon>Dendryphion</taxon>
    </lineage>
</organism>